<keyword evidence="4 13" id="KW-0812">Transmembrane</keyword>
<dbReference type="PANTHER" id="PTHR21230:SF1">
    <property type="entry name" value="GOLGI SNAP RECEPTOR COMPLEX MEMBER 2"/>
    <property type="match status" value="1"/>
</dbReference>
<evidence type="ECO:0000256" key="5">
    <source>
        <dbReference type="ARBA" id="ARBA00022927"/>
    </source>
</evidence>
<accession>A0ABR3QAS4</accession>
<evidence type="ECO:0000256" key="1">
    <source>
        <dbReference type="ARBA" id="ARBA00004163"/>
    </source>
</evidence>
<evidence type="ECO:0000256" key="4">
    <source>
        <dbReference type="ARBA" id="ARBA00022692"/>
    </source>
</evidence>
<feature type="compositionally biased region" description="Polar residues" evidence="12">
    <location>
        <begin position="100"/>
        <end position="124"/>
    </location>
</feature>
<name>A0ABR3QAS4_9TREE</name>
<comment type="function">
    <text evidence="11">SNARE required for protein transport between the ER and the Golgi complex.</text>
</comment>
<dbReference type="Proteomes" id="UP001565368">
    <property type="component" value="Unassembled WGS sequence"/>
</dbReference>
<evidence type="ECO:0000256" key="3">
    <source>
        <dbReference type="ARBA" id="ARBA00022448"/>
    </source>
</evidence>
<keyword evidence="6 13" id="KW-1133">Transmembrane helix</keyword>
<reference evidence="14 15" key="1">
    <citation type="submission" date="2023-08" db="EMBL/GenBank/DDBJ databases">
        <title>Annotated Genome Sequence of Vanrija albida AlHP1.</title>
        <authorList>
            <person name="Herzog R."/>
        </authorList>
    </citation>
    <scope>NUCLEOTIDE SEQUENCE [LARGE SCALE GENOMIC DNA]</scope>
    <source>
        <strain evidence="14 15">AlHP1</strain>
    </source>
</reference>
<keyword evidence="15" id="KW-1185">Reference proteome</keyword>
<keyword evidence="8 11" id="KW-0472">Membrane</keyword>
<keyword evidence="3 11" id="KW-0813">Transport</keyword>
<dbReference type="PANTHER" id="PTHR21230">
    <property type="entry name" value="VESICLE TRANSPORT V-SNARE PROTEIN VTI1-RELATED"/>
    <property type="match status" value="1"/>
</dbReference>
<dbReference type="Pfam" id="PF12352">
    <property type="entry name" value="V-SNARE_C"/>
    <property type="match status" value="1"/>
</dbReference>
<sequence length="234" mass="26198">MNSLNALGNRQVASLQADLARFEQGEGGPSIQGQITTTLAALSRLVDDYDSMARREMNTAAREKANTRVLKLKTEHKDLKGRFEKAKSEGQQRSRDELLGSSTAMGGGPNSTATRRNPNGQGFSESPYGGGQPNLFQPNQREDFALREHSFIQESENNIDQYIAQGRAVLENLIEQRGILKGTRRRLLDAANTLGLSRETIAWVEKRATQDKWIFFIGAAFTLFCFWFIWKKLG</sequence>
<organism evidence="14 15">
    <name type="scientific">Vanrija albida</name>
    <dbReference type="NCBI Taxonomy" id="181172"/>
    <lineage>
        <taxon>Eukaryota</taxon>
        <taxon>Fungi</taxon>
        <taxon>Dikarya</taxon>
        <taxon>Basidiomycota</taxon>
        <taxon>Agaricomycotina</taxon>
        <taxon>Tremellomycetes</taxon>
        <taxon>Trichosporonales</taxon>
        <taxon>Trichosporonaceae</taxon>
        <taxon>Vanrija</taxon>
    </lineage>
</organism>
<evidence type="ECO:0000313" key="15">
    <source>
        <dbReference type="Proteomes" id="UP001565368"/>
    </source>
</evidence>
<keyword evidence="7" id="KW-0333">Golgi apparatus</keyword>
<protein>
    <recommendedName>
        <fullName evidence="10 11">Protein transport protein BOS1</fullName>
    </recommendedName>
</protein>
<evidence type="ECO:0000256" key="11">
    <source>
        <dbReference type="PIRNR" id="PIRNR028865"/>
    </source>
</evidence>
<dbReference type="InterPro" id="IPR027027">
    <property type="entry name" value="GOSR2/Membrin/Bos1"/>
</dbReference>
<comment type="similarity">
    <text evidence="9 11">Belongs to the BOS1 family.</text>
</comment>
<comment type="caution">
    <text evidence="14">The sequence shown here is derived from an EMBL/GenBank/DDBJ whole genome shotgun (WGS) entry which is preliminary data.</text>
</comment>
<evidence type="ECO:0000313" key="14">
    <source>
        <dbReference type="EMBL" id="KAL1411511.1"/>
    </source>
</evidence>
<gene>
    <name evidence="14" type="primary">BOS1</name>
    <name evidence="14" type="ORF">Q8F55_002472</name>
</gene>
<evidence type="ECO:0000256" key="8">
    <source>
        <dbReference type="ARBA" id="ARBA00023136"/>
    </source>
</evidence>
<dbReference type="RefSeq" id="XP_069211455.1">
    <property type="nucleotide sequence ID" value="XM_069351069.1"/>
</dbReference>
<dbReference type="EMBL" id="JBBXJM010000002">
    <property type="protein sequence ID" value="KAL1411511.1"/>
    <property type="molecule type" value="Genomic_DNA"/>
</dbReference>
<evidence type="ECO:0000256" key="13">
    <source>
        <dbReference type="SAM" id="Phobius"/>
    </source>
</evidence>
<dbReference type="SUPFAM" id="SSF58038">
    <property type="entry name" value="SNARE fusion complex"/>
    <property type="match status" value="1"/>
</dbReference>
<keyword evidence="5 11" id="KW-0653">Protein transport</keyword>
<evidence type="ECO:0000256" key="2">
    <source>
        <dbReference type="ARBA" id="ARBA00004409"/>
    </source>
</evidence>
<dbReference type="CDD" id="cd15863">
    <property type="entry name" value="SNARE_GS27"/>
    <property type="match status" value="1"/>
</dbReference>
<comment type="subcellular location">
    <subcellularLocation>
        <location evidence="1">Endoplasmic reticulum membrane</location>
        <topology evidence="1">Single-pass type IV membrane protein</topology>
    </subcellularLocation>
    <subcellularLocation>
        <location evidence="2">Golgi apparatus membrane</location>
        <topology evidence="2">Single-pass type IV membrane protein</topology>
    </subcellularLocation>
</comment>
<evidence type="ECO:0000256" key="7">
    <source>
        <dbReference type="ARBA" id="ARBA00023034"/>
    </source>
</evidence>
<evidence type="ECO:0000256" key="6">
    <source>
        <dbReference type="ARBA" id="ARBA00022989"/>
    </source>
</evidence>
<evidence type="ECO:0000256" key="12">
    <source>
        <dbReference type="SAM" id="MobiDB-lite"/>
    </source>
</evidence>
<evidence type="ECO:0000256" key="10">
    <source>
        <dbReference type="ARBA" id="ARBA00040957"/>
    </source>
</evidence>
<proteinExistence type="inferred from homology"/>
<feature type="compositionally biased region" description="Basic and acidic residues" evidence="12">
    <location>
        <begin position="80"/>
        <end position="98"/>
    </location>
</feature>
<feature type="region of interest" description="Disordered" evidence="12">
    <location>
        <begin position="80"/>
        <end position="138"/>
    </location>
</feature>
<evidence type="ECO:0000256" key="9">
    <source>
        <dbReference type="ARBA" id="ARBA00037983"/>
    </source>
</evidence>
<feature type="transmembrane region" description="Helical" evidence="13">
    <location>
        <begin position="213"/>
        <end position="230"/>
    </location>
</feature>
<dbReference type="PIRSF" id="PIRSF028865">
    <property type="entry name" value="Membrin-2"/>
    <property type="match status" value="1"/>
</dbReference>
<dbReference type="GeneID" id="95983515"/>